<dbReference type="PANTHER" id="PTHR44757">
    <property type="entry name" value="DIGUANYLATE CYCLASE DGCP"/>
    <property type="match status" value="1"/>
</dbReference>
<dbReference type="InterPro" id="IPR001638">
    <property type="entry name" value="Solute-binding_3/MltF_N"/>
</dbReference>
<dbReference type="PROSITE" id="PS50887">
    <property type="entry name" value="GGDEF"/>
    <property type="match status" value="1"/>
</dbReference>
<dbReference type="SUPFAM" id="SSF141868">
    <property type="entry name" value="EAL domain-like"/>
    <property type="match status" value="1"/>
</dbReference>
<dbReference type="InterPro" id="IPR043128">
    <property type="entry name" value="Rev_trsase/Diguanyl_cyclase"/>
</dbReference>
<dbReference type="eggNOG" id="COG5001">
    <property type="taxonomic scope" value="Bacteria"/>
</dbReference>
<comment type="caution">
    <text evidence="7">The sequence shown here is derived from an EMBL/GenBank/DDBJ whole genome shotgun (WGS) entry which is preliminary data.</text>
</comment>
<dbReference type="InterPro" id="IPR013656">
    <property type="entry name" value="PAS_4"/>
</dbReference>
<dbReference type="Gene3D" id="3.20.20.450">
    <property type="entry name" value="EAL domain"/>
    <property type="match status" value="1"/>
</dbReference>
<evidence type="ECO:0000259" key="3">
    <source>
        <dbReference type="PROSITE" id="PS50112"/>
    </source>
</evidence>
<dbReference type="SMART" id="SM00091">
    <property type="entry name" value="PAS"/>
    <property type="match status" value="1"/>
</dbReference>
<dbReference type="RefSeq" id="WP_051509436.1">
    <property type="nucleotide sequence ID" value="NZ_JEMG01000001.1"/>
</dbReference>
<dbReference type="PROSITE" id="PS50113">
    <property type="entry name" value="PAC"/>
    <property type="match status" value="1"/>
</dbReference>
<dbReference type="Pfam" id="PF00563">
    <property type="entry name" value="EAL"/>
    <property type="match status" value="1"/>
</dbReference>
<dbReference type="InterPro" id="IPR001633">
    <property type="entry name" value="EAL_dom"/>
</dbReference>
<dbReference type="SMART" id="SM00062">
    <property type="entry name" value="PBPb"/>
    <property type="match status" value="1"/>
</dbReference>
<dbReference type="InterPro" id="IPR029787">
    <property type="entry name" value="Nucleotide_cyclase"/>
</dbReference>
<dbReference type="Proteomes" id="UP000023268">
    <property type="component" value="Unassembled WGS sequence"/>
</dbReference>
<feature type="domain" description="PAC" evidence="4">
    <location>
        <begin position="353"/>
        <end position="408"/>
    </location>
</feature>
<evidence type="ECO:0000256" key="1">
    <source>
        <dbReference type="ARBA" id="ARBA00051114"/>
    </source>
</evidence>
<dbReference type="InterPro" id="IPR052155">
    <property type="entry name" value="Biofilm_reg_signaling"/>
</dbReference>
<evidence type="ECO:0000313" key="8">
    <source>
        <dbReference type="Proteomes" id="UP000023268"/>
    </source>
</evidence>
<comment type="catalytic activity">
    <reaction evidence="1">
        <text>3',3'-c-di-GMP + H2O = 5'-phosphoguanylyl(3'-&gt;5')guanosine + H(+)</text>
        <dbReference type="Rhea" id="RHEA:24902"/>
        <dbReference type="ChEBI" id="CHEBI:15377"/>
        <dbReference type="ChEBI" id="CHEBI:15378"/>
        <dbReference type="ChEBI" id="CHEBI:58754"/>
        <dbReference type="ChEBI" id="CHEBI:58805"/>
        <dbReference type="EC" id="3.1.4.52"/>
    </reaction>
    <physiologicalReaction direction="left-to-right" evidence="1">
        <dbReference type="Rhea" id="RHEA:24903"/>
    </physiologicalReaction>
</comment>
<dbReference type="SMART" id="SM00052">
    <property type="entry name" value="EAL"/>
    <property type="match status" value="1"/>
</dbReference>
<dbReference type="CDD" id="cd01948">
    <property type="entry name" value="EAL"/>
    <property type="match status" value="1"/>
</dbReference>
<feature type="transmembrane region" description="Helical" evidence="2">
    <location>
        <begin position="246"/>
        <end position="268"/>
    </location>
</feature>
<feature type="domain" description="EAL" evidence="5">
    <location>
        <begin position="586"/>
        <end position="840"/>
    </location>
</feature>
<keyword evidence="2" id="KW-0472">Membrane</keyword>
<keyword evidence="2" id="KW-1133">Transmembrane helix</keyword>
<dbReference type="STRING" id="1458275.AZ34_01315"/>
<dbReference type="FunFam" id="3.30.70.270:FF:000001">
    <property type="entry name" value="Diguanylate cyclase domain protein"/>
    <property type="match status" value="1"/>
</dbReference>
<dbReference type="NCBIfam" id="TIGR00254">
    <property type="entry name" value="GGDEF"/>
    <property type="match status" value="1"/>
</dbReference>
<dbReference type="GO" id="GO:0071732">
    <property type="term" value="P:cellular response to nitric oxide"/>
    <property type="evidence" value="ECO:0007669"/>
    <property type="project" value="UniProtKB-ARBA"/>
</dbReference>
<dbReference type="CDD" id="cd00130">
    <property type="entry name" value="PAS"/>
    <property type="match status" value="1"/>
</dbReference>
<dbReference type="SMART" id="SM00267">
    <property type="entry name" value="GGDEF"/>
    <property type="match status" value="1"/>
</dbReference>
<dbReference type="PROSITE" id="PS50112">
    <property type="entry name" value="PAS"/>
    <property type="match status" value="1"/>
</dbReference>
<evidence type="ECO:0000313" key="7">
    <source>
        <dbReference type="EMBL" id="EYC49843.1"/>
    </source>
</evidence>
<dbReference type="AlphaFoldDB" id="A0A016XF42"/>
<dbReference type="InterPro" id="IPR035965">
    <property type="entry name" value="PAS-like_dom_sf"/>
</dbReference>
<name>A0A016XF42_9BURK</name>
<dbReference type="SUPFAM" id="SSF55785">
    <property type="entry name" value="PYP-like sensor domain (PAS domain)"/>
    <property type="match status" value="1"/>
</dbReference>
<feature type="domain" description="PAS" evidence="3">
    <location>
        <begin position="282"/>
        <end position="352"/>
    </location>
</feature>
<dbReference type="PANTHER" id="PTHR44757:SF2">
    <property type="entry name" value="BIOFILM ARCHITECTURE MAINTENANCE PROTEIN MBAA"/>
    <property type="match status" value="1"/>
</dbReference>
<proteinExistence type="predicted"/>
<evidence type="ECO:0000259" key="4">
    <source>
        <dbReference type="PROSITE" id="PS50113"/>
    </source>
</evidence>
<organism evidence="7 8">
    <name type="scientific">Hylemonella gracilis str. Niagara R</name>
    <dbReference type="NCBI Taxonomy" id="1458275"/>
    <lineage>
        <taxon>Bacteria</taxon>
        <taxon>Pseudomonadati</taxon>
        <taxon>Pseudomonadota</taxon>
        <taxon>Betaproteobacteria</taxon>
        <taxon>Burkholderiales</taxon>
        <taxon>Comamonadaceae</taxon>
        <taxon>Hylemonella</taxon>
    </lineage>
</organism>
<accession>A0A016XF42</accession>
<dbReference type="Pfam" id="PF00497">
    <property type="entry name" value="SBP_bac_3"/>
    <property type="match status" value="1"/>
</dbReference>
<dbReference type="PROSITE" id="PS50883">
    <property type="entry name" value="EAL"/>
    <property type="match status" value="1"/>
</dbReference>
<evidence type="ECO:0000256" key="2">
    <source>
        <dbReference type="SAM" id="Phobius"/>
    </source>
</evidence>
<dbReference type="SUPFAM" id="SSF55073">
    <property type="entry name" value="Nucleotide cyclase"/>
    <property type="match status" value="1"/>
</dbReference>
<gene>
    <name evidence="7" type="ORF">AZ34_01315</name>
</gene>
<dbReference type="Gene3D" id="3.30.450.20">
    <property type="entry name" value="PAS domain"/>
    <property type="match status" value="1"/>
</dbReference>
<dbReference type="InterPro" id="IPR035919">
    <property type="entry name" value="EAL_sf"/>
</dbReference>
<dbReference type="InterPro" id="IPR000700">
    <property type="entry name" value="PAS-assoc_C"/>
</dbReference>
<dbReference type="InterPro" id="IPR000160">
    <property type="entry name" value="GGDEF_dom"/>
</dbReference>
<dbReference type="FunFam" id="3.20.20.450:FF:000001">
    <property type="entry name" value="Cyclic di-GMP phosphodiesterase yahA"/>
    <property type="match status" value="1"/>
</dbReference>
<dbReference type="Pfam" id="PF08448">
    <property type="entry name" value="PAS_4"/>
    <property type="match status" value="1"/>
</dbReference>
<dbReference type="OrthoDB" id="9813903at2"/>
<dbReference type="GO" id="GO:0071111">
    <property type="term" value="F:cyclic-guanylate-specific phosphodiesterase activity"/>
    <property type="evidence" value="ECO:0007669"/>
    <property type="project" value="UniProtKB-EC"/>
</dbReference>
<dbReference type="CDD" id="cd01949">
    <property type="entry name" value="GGDEF"/>
    <property type="match status" value="1"/>
</dbReference>
<dbReference type="Pfam" id="PF00990">
    <property type="entry name" value="GGDEF"/>
    <property type="match status" value="1"/>
</dbReference>
<sequence length="847" mass="94797">MASALLLAGVAQAREVRVGVYQNEPKIYQDEQGGAAGIFIDLFEAIARTQDWTPIYVPCAWQDCLVALEDGRIDLLPDVAWSEARARQYDFHRQPALHSWSQIFRHPDAAVASMFDLEGQRIAVLRDSIQAEFFQGQIESFGLTVKLLPVDSLARGFEAVARGEADGVIANHRYGELHAPHYRLQPTPIVFQPAALYFAADKGRHADLLQAIDDVLTPWQKDPGSPYFSVLRRWSEQTPQTLIPSYVWWGLAALLVLLASSLAAGLWLRRQVNNRTRGLRESETRLSTILDSVEAAIYIKGRDYRYQYVNRRIREYFKRPLDQILGRTDDAFFDAETAAQLRANDRRVLEHGERVEAEEVNTTIKGRTTHAFYSVKLPLRDEHGNIYALCGISTDITQRKLAEEEIRQLAFYDPLTGLPNRRLMLERLRHALDSHERQARTGALLFIDLDNFKQLNDTLGHDMGDRQLCEVAQRLSALVRKGDTLARLGGDEFVLMLEDLSVDYAEAAAQAEAIARKMLLAVQQPWTLGDRSHHGSCSIGIALFHEPISVDELLKRADLAMYQAKAEGRGTLRFFDPLMQTAISQRAALESALREGLERGQFHVHYQSQDAADGRLIGAEALLRWQHPQRGWVSPGEFIAVAESTNLIVPLGRWVLEQACRTLSSWAARPATAALTLAVNVSARQFHDPAFVPDLRALLAETGAPADRLKLEITESLLINNMEDVVEKMAEIQALGVRFALDDFGTGYSSLAYLQRLPLDQLKIDRSFVRDLESNPNDAAIARTIVALAHSLGLQVVAEGVETEVQRELLGQMGCDACQGYLFGRPDELAVLEQRLAVDKADTVQQA</sequence>
<dbReference type="Gene3D" id="3.30.70.270">
    <property type="match status" value="1"/>
</dbReference>
<reference evidence="7 8" key="1">
    <citation type="submission" date="2014-02" db="EMBL/GenBank/DDBJ databases">
        <title>Draft Genome of Hylemonella gracilis isolated from the Niagara River.</title>
        <authorList>
            <person name="Pawlowski D.R."/>
            <person name="Koudelka G.B."/>
        </authorList>
    </citation>
    <scope>NUCLEOTIDE SEQUENCE [LARGE SCALE GENOMIC DNA]</scope>
    <source>
        <strain evidence="7 8">Niagara R</strain>
    </source>
</reference>
<protein>
    <submittedName>
        <fullName evidence="7">Diguanylate cyclase</fullName>
    </submittedName>
</protein>
<dbReference type="NCBIfam" id="TIGR00229">
    <property type="entry name" value="sensory_box"/>
    <property type="match status" value="1"/>
</dbReference>
<dbReference type="InterPro" id="IPR000014">
    <property type="entry name" value="PAS"/>
</dbReference>
<feature type="domain" description="GGDEF" evidence="6">
    <location>
        <begin position="440"/>
        <end position="577"/>
    </location>
</feature>
<evidence type="ECO:0000259" key="6">
    <source>
        <dbReference type="PROSITE" id="PS50887"/>
    </source>
</evidence>
<keyword evidence="2" id="KW-0812">Transmembrane</keyword>
<dbReference type="Gene3D" id="3.40.190.10">
    <property type="entry name" value="Periplasmic binding protein-like II"/>
    <property type="match status" value="2"/>
</dbReference>
<dbReference type="EMBL" id="JEMG01000001">
    <property type="protein sequence ID" value="EYC49843.1"/>
    <property type="molecule type" value="Genomic_DNA"/>
</dbReference>
<evidence type="ECO:0000259" key="5">
    <source>
        <dbReference type="PROSITE" id="PS50883"/>
    </source>
</evidence>
<dbReference type="SUPFAM" id="SSF53850">
    <property type="entry name" value="Periplasmic binding protein-like II"/>
    <property type="match status" value="1"/>
</dbReference>